<keyword evidence="3" id="KW-0378">Hydrolase</keyword>
<keyword evidence="4" id="KW-0862">Zinc</keyword>
<dbReference type="Pfam" id="PF00753">
    <property type="entry name" value="Lactamase_B"/>
    <property type="match status" value="1"/>
</dbReference>
<dbReference type="RefSeq" id="WP_084544916.1">
    <property type="nucleotide sequence ID" value="NZ_AXWS01000008.1"/>
</dbReference>
<keyword evidence="6" id="KW-1185">Reference proteome</keyword>
<proteinExistence type="inferred from homology"/>
<reference evidence="7" key="2">
    <citation type="journal article" date="2001" name="FEBS Lett.">
        <title>Expansion of the zinc metallo-hydrolase family of the beta-lactamase fold.</title>
        <authorList>
            <person name="Daiyasu H."/>
            <person name="Osaka K."/>
            <person name="Ishino Y."/>
            <person name="Toh H."/>
        </authorList>
    </citation>
    <scope>NUCLEOTIDE SEQUENCE</scope>
</reference>
<evidence type="ECO:0000256" key="4">
    <source>
        <dbReference type="ARBA" id="ARBA00022833"/>
    </source>
</evidence>
<feature type="domain" description="Metallo-beta-lactamase" evidence="5">
    <location>
        <begin position="136"/>
        <end position="343"/>
    </location>
</feature>
<dbReference type="Gene3D" id="3.60.15.10">
    <property type="entry name" value="Ribonuclease Z/Hydroxyacylglutathione hydrolase-like"/>
    <property type="match status" value="1"/>
</dbReference>
<reference evidence="7" key="4">
    <citation type="journal article" date="2007" name="Biochem. Pharmacol.">
        <title>Metallo-beta-lactamases (classification, activity, genetic organization, structure, zinc coordination) and their superfamily.</title>
        <authorList>
            <person name="Bebrone C."/>
        </authorList>
    </citation>
    <scope>NUCLEOTIDE SEQUENCE</scope>
</reference>
<dbReference type="InterPro" id="IPR001279">
    <property type="entry name" value="Metallo-B-lactamas"/>
</dbReference>
<name>A0A8B6X9Y4_9BURK</name>
<dbReference type="InterPro" id="IPR051013">
    <property type="entry name" value="MBL_superfamily_lactonases"/>
</dbReference>
<reference evidence="7" key="5">
    <citation type="submission" date="2025-08" db="UniProtKB">
        <authorList>
            <consortium name="RefSeq"/>
        </authorList>
    </citation>
    <scope>IDENTIFICATION</scope>
</reference>
<reference evidence="7" key="3">
    <citation type="journal article" date="2002" name="Nucleic Acids Res.">
        <title>Metallo-beta-lactamase fold within nucleic acids processing enzymes: the beta-CASP family.</title>
        <authorList>
            <person name="Callebaut I."/>
            <person name="Moshous D."/>
            <person name="Mornon J.P."/>
            <person name="de Villartay J.P."/>
        </authorList>
    </citation>
    <scope>NUCLEOTIDE SEQUENCE</scope>
</reference>
<dbReference type="AlphaFoldDB" id="A0A8B6X9Y4"/>
<dbReference type="InterPro" id="IPR036866">
    <property type="entry name" value="RibonucZ/Hydroxyglut_hydro"/>
</dbReference>
<dbReference type="GO" id="GO:0016787">
    <property type="term" value="F:hydrolase activity"/>
    <property type="evidence" value="ECO:0007669"/>
    <property type="project" value="UniProtKB-KW"/>
</dbReference>
<evidence type="ECO:0000313" key="7">
    <source>
        <dbReference type="RefSeq" id="WP_084544916.1"/>
    </source>
</evidence>
<dbReference type="OrthoDB" id="5443440at2"/>
<dbReference type="EC" id="3.-.-.-" evidence="7"/>
<evidence type="ECO:0000256" key="3">
    <source>
        <dbReference type="ARBA" id="ARBA00022801"/>
    </source>
</evidence>
<evidence type="ECO:0000313" key="6">
    <source>
        <dbReference type="Proteomes" id="UP000675920"/>
    </source>
</evidence>
<protein>
    <submittedName>
        <fullName evidence="7">MBL fold metallo-hydrolase</fullName>
        <ecNumber evidence="7">3.-.-.-</ecNumber>
    </submittedName>
</protein>
<accession>A0A8B6X9Y4</accession>
<dbReference type="SMART" id="SM00849">
    <property type="entry name" value="Lactamase_B"/>
    <property type="match status" value="1"/>
</dbReference>
<sequence length="373" mass="39433">MPHANHPSADPLGKRLQASLPCARADRLAPTAQLPLAGRLALATRLAGAAALTAVALAGTCLFAGPAHAAPPADAASLAQAPGYYRQVIGSLRVTALFDGVVPLGRNLIVGMTPKQIDAQLFQRYVPETPAGMQTAVNAYLVEHDGRLTLVDAGTAKCFGDALGHVVENLRLAGFKPEQVDDILVTHAHPDHLCGVLDDKGAIAFPNATLWLPRADDAFVRDPEAEKHAPEAFKGIFGLARKVIEPWQTAGKLKLFGAGDALPAGVSLVASPGHTPGHSSYLFDGGKDAKLLVWGDVVHYHAVQFATPEASFEVDADRARAIDSRRKLMATATREGWWVAGAHLPFPGLGHVRGENKNYAWVPAEYSPLPAGK</sequence>
<dbReference type="PANTHER" id="PTHR42978">
    <property type="entry name" value="QUORUM-QUENCHING LACTONASE YTNP-RELATED-RELATED"/>
    <property type="match status" value="1"/>
</dbReference>
<keyword evidence="2" id="KW-0479">Metal-binding</keyword>
<dbReference type="CDD" id="cd07720">
    <property type="entry name" value="OPHC2-like_MBL-fold"/>
    <property type="match status" value="1"/>
</dbReference>
<dbReference type="Proteomes" id="UP000675920">
    <property type="component" value="Unplaced"/>
</dbReference>
<dbReference type="SUPFAM" id="SSF56281">
    <property type="entry name" value="Metallo-hydrolase/oxidoreductase"/>
    <property type="match status" value="1"/>
</dbReference>
<dbReference type="PANTHER" id="PTHR42978:SF6">
    <property type="entry name" value="QUORUM-QUENCHING LACTONASE YTNP-RELATED"/>
    <property type="match status" value="1"/>
</dbReference>
<organism evidence="6 7">
    <name type="scientific">Derxia gummosa DSM 723</name>
    <dbReference type="NCBI Taxonomy" id="1121388"/>
    <lineage>
        <taxon>Bacteria</taxon>
        <taxon>Pseudomonadati</taxon>
        <taxon>Pseudomonadota</taxon>
        <taxon>Betaproteobacteria</taxon>
        <taxon>Burkholderiales</taxon>
        <taxon>Alcaligenaceae</taxon>
        <taxon>Derxia</taxon>
    </lineage>
</organism>
<dbReference type="GO" id="GO:0046872">
    <property type="term" value="F:metal ion binding"/>
    <property type="evidence" value="ECO:0007669"/>
    <property type="project" value="UniProtKB-KW"/>
</dbReference>
<comment type="similarity">
    <text evidence="1">Belongs to the metallo-beta-lactamase superfamily.</text>
</comment>
<reference evidence="7" key="1">
    <citation type="journal article" date="1999" name="In Silico Biol.">
        <title>An evolutionary classification of the metallo-beta-lactamase fold proteins.</title>
        <authorList>
            <person name="Aravind L."/>
        </authorList>
    </citation>
    <scope>NUCLEOTIDE SEQUENCE</scope>
</reference>
<evidence type="ECO:0000259" key="5">
    <source>
        <dbReference type="SMART" id="SM00849"/>
    </source>
</evidence>
<evidence type="ECO:0000256" key="2">
    <source>
        <dbReference type="ARBA" id="ARBA00022723"/>
    </source>
</evidence>
<evidence type="ECO:0000256" key="1">
    <source>
        <dbReference type="ARBA" id="ARBA00007749"/>
    </source>
</evidence>